<keyword evidence="4" id="KW-1185">Reference proteome</keyword>
<evidence type="ECO:0000313" key="3">
    <source>
        <dbReference type="EMBL" id="EEC46071.1"/>
    </source>
</evidence>
<keyword evidence="2" id="KW-1133">Transmembrane helix</keyword>
<dbReference type="OrthoDB" id="40447at2759"/>
<dbReference type="eggNOG" id="ENOG502SP0M">
    <property type="taxonomic scope" value="Eukaryota"/>
</dbReference>
<feature type="compositionally biased region" description="Basic and acidic residues" evidence="1">
    <location>
        <begin position="9"/>
        <end position="19"/>
    </location>
</feature>
<dbReference type="Gene3D" id="3.40.50.300">
    <property type="entry name" value="P-loop containing nucleotide triphosphate hydrolases"/>
    <property type="match status" value="1"/>
</dbReference>
<organism evidence="3 4">
    <name type="scientific">Phaeodactylum tricornutum (strain CCAP 1055/1)</name>
    <dbReference type="NCBI Taxonomy" id="556484"/>
    <lineage>
        <taxon>Eukaryota</taxon>
        <taxon>Sar</taxon>
        <taxon>Stramenopiles</taxon>
        <taxon>Ochrophyta</taxon>
        <taxon>Bacillariophyta</taxon>
        <taxon>Bacillariophyceae</taxon>
        <taxon>Bacillariophycidae</taxon>
        <taxon>Naviculales</taxon>
        <taxon>Phaeodactylaceae</taxon>
        <taxon>Phaeodactylum</taxon>
    </lineage>
</organism>
<dbReference type="RefSeq" id="XP_002182170.1">
    <property type="nucleotide sequence ID" value="XM_002182134.1"/>
</dbReference>
<dbReference type="InterPro" id="IPR027417">
    <property type="entry name" value="P-loop_NTPase"/>
</dbReference>
<accession>B7G520</accession>
<dbReference type="GeneID" id="7203064"/>
<proteinExistence type="predicted"/>
<keyword evidence="2" id="KW-0472">Membrane</keyword>
<feature type="region of interest" description="Disordered" evidence="1">
    <location>
        <begin position="94"/>
        <end position="175"/>
    </location>
</feature>
<evidence type="ECO:0000313" key="4">
    <source>
        <dbReference type="Proteomes" id="UP000000759"/>
    </source>
</evidence>
<name>B7G520_PHATC</name>
<dbReference type="Proteomes" id="UP000000759">
    <property type="component" value="Chromosome 15"/>
</dbReference>
<dbReference type="InParanoid" id="B7G520"/>
<dbReference type="HOGENOM" id="CLU_504798_0_0_1"/>
<evidence type="ECO:0000256" key="1">
    <source>
        <dbReference type="SAM" id="MobiDB-lite"/>
    </source>
</evidence>
<protein>
    <submittedName>
        <fullName evidence="3">Uncharacterized protein</fullName>
    </submittedName>
</protein>
<keyword evidence="2" id="KW-0812">Transmembrane</keyword>
<dbReference type="EMBL" id="CM000617">
    <property type="protein sequence ID" value="EEC46071.1"/>
    <property type="molecule type" value="Genomic_DNA"/>
</dbReference>
<feature type="transmembrane region" description="Helical" evidence="2">
    <location>
        <begin position="62"/>
        <end position="81"/>
    </location>
</feature>
<sequence length="492" mass="55668">MILVPQTDVHADGGSEDPSKATPLSSRTVRIPQTVRTNQRARLRQPPGIAATVSQKPTPSPLWTFLLLGLVFCLLDFAYIFKFVMDDRFYDGPQPTPLVDRNNTRVPGKSDFLMQAPLMPDLADDENDRSRDESEDTQEDVKSDAEDSEEADMPSTQEKQKDTAGVKPALRKNVPNHDVETPAFHVDFDPLSESSHILNLLHEAGVELNAETYARLPQWSDVTALYGSKPVFVGLESCKRFQSMGIAADHFVSVAGTFNTGTNALSENLIANCHMPKRIKKYGARNRGVRWQVNWGKHTPVGDEQFRQGHRTYNTTDPSLATDNIFPGVAIRDPYKWMQSMCRHEYGARWRHDKSRHCPNLVPNNEDRAAFPVLRPLNVTSVPVRVVYAEFERHHASLAHFWNDWYQEYVNATFPRLLVRFEDLVFHPQLVTKTVCECAGGEMNKRPFKYIVESAKVGSAHGPEKAKTSYVDAIVKYGTEKSRYDAVWLQIP</sequence>
<reference evidence="4" key="2">
    <citation type="submission" date="2008-08" db="EMBL/GenBank/DDBJ databases">
        <authorList>
            <consortium name="Diatom Consortium"/>
            <person name="Grigoriev I."/>
            <person name="Grimwood J."/>
            <person name="Kuo A."/>
            <person name="Otillar R.P."/>
            <person name="Salamov A."/>
            <person name="Detter J.C."/>
            <person name="Lindquist E."/>
            <person name="Shapiro H."/>
            <person name="Lucas S."/>
            <person name="Glavina del Rio T."/>
            <person name="Pitluck S."/>
            <person name="Rokhsar D."/>
            <person name="Bowler C."/>
        </authorList>
    </citation>
    <scope>GENOME REANNOTATION</scope>
    <source>
        <strain evidence="4">CCAP 1055/1</strain>
    </source>
</reference>
<feature type="region of interest" description="Disordered" evidence="1">
    <location>
        <begin position="1"/>
        <end position="26"/>
    </location>
</feature>
<dbReference type="PaxDb" id="2850-Phatr47827"/>
<gene>
    <name evidence="3" type="ORF">PHATRDRAFT_47827</name>
</gene>
<dbReference type="AlphaFoldDB" id="B7G520"/>
<reference evidence="3 4" key="1">
    <citation type="journal article" date="2008" name="Nature">
        <title>The Phaeodactylum genome reveals the evolutionary history of diatom genomes.</title>
        <authorList>
            <person name="Bowler C."/>
            <person name="Allen A.E."/>
            <person name="Badger J.H."/>
            <person name="Grimwood J."/>
            <person name="Jabbari K."/>
            <person name="Kuo A."/>
            <person name="Maheswari U."/>
            <person name="Martens C."/>
            <person name="Maumus F."/>
            <person name="Otillar R.P."/>
            <person name="Rayko E."/>
            <person name="Salamov A."/>
            <person name="Vandepoele K."/>
            <person name="Beszteri B."/>
            <person name="Gruber A."/>
            <person name="Heijde M."/>
            <person name="Katinka M."/>
            <person name="Mock T."/>
            <person name="Valentin K."/>
            <person name="Verret F."/>
            <person name="Berges J.A."/>
            <person name="Brownlee C."/>
            <person name="Cadoret J.P."/>
            <person name="Chiovitti A."/>
            <person name="Choi C.J."/>
            <person name="Coesel S."/>
            <person name="De Martino A."/>
            <person name="Detter J.C."/>
            <person name="Durkin C."/>
            <person name="Falciatore A."/>
            <person name="Fournet J."/>
            <person name="Haruta M."/>
            <person name="Huysman M.J."/>
            <person name="Jenkins B.D."/>
            <person name="Jiroutova K."/>
            <person name="Jorgensen R.E."/>
            <person name="Joubert Y."/>
            <person name="Kaplan A."/>
            <person name="Kroger N."/>
            <person name="Kroth P.G."/>
            <person name="La Roche J."/>
            <person name="Lindquist E."/>
            <person name="Lommer M."/>
            <person name="Martin-Jezequel V."/>
            <person name="Lopez P.J."/>
            <person name="Lucas S."/>
            <person name="Mangogna M."/>
            <person name="McGinnis K."/>
            <person name="Medlin L.K."/>
            <person name="Montsant A."/>
            <person name="Oudot-Le Secq M.P."/>
            <person name="Napoli C."/>
            <person name="Obornik M."/>
            <person name="Parker M.S."/>
            <person name="Petit J.L."/>
            <person name="Porcel B.M."/>
            <person name="Poulsen N."/>
            <person name="Robison M."/>
            <person name="Rychlewski L."/>
            <person name="Rynearson T.A."/>
            <person name="Schmutz J."/>
            <person name="Shapiro H."/>
            <person name="Siaut M."/>
            <person name="Stanley M."/>
            <person name="Sussman M.R."/>
            <person name="Taylor A.R."/>
            <person name="Vardi A."/>
            <person name="von Dassow P."/>
            <person name="Vyverman W."/>
            <person name="Willis A."/>
            <person name="Wyrwicz L.S."/>
            <person name="Rokhsar D.S."/>
            <person name="Weissenbach J."/>
            <person name="Armbrust E.V."/>
            <person name="Green B.R."/>
            <person name="Van de Peer Y."/>
            <person name="Grigoriev I.V."/>
        </authorList>
    </citation>
    <scope>NUCLEOTIDE SEQUENCE [LARGE SCALE GENOMIC DNA]</scope>
    <source>
        <strain evidence="3 4">CCAP 1055/1</strain>
    </source>
</reference>
<dbReference type="SUPFAM" id="SSF52540">
    <property type="entry name" value="P-loop containing nucleoside triphosphate hydrolases"/>
    <property type="match status" value="1"/>
</dbReference>
<dbReference type="KEGG" id="pti:PHATRDRAFT_47827"/>
<feature type="compositionally biased region" description="Acidic residues" evidence="1">
    <location>
        <begin position="122"/>
        <end position="138"/>
    </location>
</feature>
<evidence type="ECO:0000256" key="2">
    <source>
        <dbReference type="SAM" id="Phobius"/>
    </source>
</evidence>